<dbReference type="GO" id="GO:0016787">
    <property type="term" value="F:hydrolase activity"/>
    <property type="evidence" value="ECO:0007669"/>
    <property type="project" value="UniProtKB-KW"/>
</dbReference>
<dbReference type="InterPro" id="IPR035908">
    <property type="entry name" value="F0_ATP_A_sf"/>
</dbReference>
<evidence type="ECO:0000256" key="11">
    <source>
        <dbReference type="SAM" id="Phobius"/>
    </source>
</evidence>
<dbReference type="EC" id="3.6.3.14" evidence="12"/>
<keyword evidence="3" id="KW-0813">Transport</keyword>
<gene>
    <name evidence="12" type="ORF">MNBD_BACTEROID06-870</name>
</gene>
<keyword evidence="10" id="KW-0066">ATP synthesis</keyword>
<dbReference type="AlphaFoldDB" id="A0A3B0UEI6"/>
<feature type="transmembrane region" description="Helical" evidence="11">
    <location>
        <begin position="191"/>
        <end position="214"/>
    </location>
</feature>
<evidence type="ECO:0000256" key="9">
    <source>
        <dbReference type="ARBA" id="ARBA00023136"/>
    </source>
</evidence>
<dbReference type="GO" id="GO:0046933">
    <property type="term" value="F:proton-transporting ATP synthase activity, rotational mechanism"/>
    <property type="evidence" value="ECO:0007669"/>
    <property type="project" value="TreeGrafter"/>
</dbReference>
<dbReference type="InterPro" id="IPR045083">
    <property type="entry name" value="ATP_synth_F0_asu_bact/mt"/>
</dbReference>
<evidence type="ECO:0000256" key="10">
    <source>
        <dbReference type="ARBA" id="ARBA00023310"/>
    </source>
</evidence>
<feature type="transmembrane region" description="Helical" evidence="11">
    <location>
        <begin position="316"/>
        <end position="343"/>
    </location>
</feature>
<keyword evidence="6" id="KW-0375">Hydrogen ion transport</keyword>
<comment type="subcellular location">
    <subcellularLocation>
        <location evidence="1">Membrane</location>
        <topology evidence="1">Multi-pass membrane protein</topology>
    </subcellularLocation>
</comment>
<feature type="transmembrane region" description="Helical" evidence="11">
    <location>
        <begin position="220"/>
        <end position="238"/>
    </location>
</feature>
<keyword evidence="7 11" id="KW-1133">Transmembrane helix</keyword>
<feature type="transmembrane region" description="Helical" evidence="11">
    <location>
        <begin position="279"/>
        <end position="304"/>
    </location>
</feature>
<dbReference type="PRINTS" id="PR00123">
    <property type="entry name" value="ATPASEA"/>
</dbReference>
<reference evidence="12" key="1">
    <citation type="submission" date="2018-06" db="EMBL/GenBank/DDBJ databases">
        <authorList>
            <person name="Zhirakovskaya E."/>
        </authorList>
    </citation>
    <scope>NUCLEOTIDE SEQUENCE</scope>
</reference>
<name>A0A3B0UEI6_9ZZZZ</name>
<evidence type="ECO:0000256" key="3">
    <source>
        <dbReference type="ARBA" id="ARBA00022448"/>
    </source>
</evidence>
<dbReference type="InterPro" id="IPR000568">
    <property type="entry name" value="ATP_synth_F0_asu"/>
</dbReference>
<evidence type="ECO:0000256" key="7">
    <source>
        <dbReference type="ARBA" id="ARBA00022989"/>
    </source>
</evidence>
<keyword evidence="5 11" id="KW-0812">Transmembrane</keyword>
<dbReference type="GO" id="GO:0045259">
    <property type="term" value="C:proton-transporting ATP synthase complex"/>
    <property type="evidence" value="ECO:0007669"/>
    <property type="project" value="UniProtKB-KW"/>
</dbReference>
<dbReference type="CDD" id="cd00310">
    <property type="entry name" value="ATP-synt_Fo_a_6"/>
    <property type="match status" value="1"/>
</dbReference>
<dbReference type="PANTHER" id="PTHR11410:SF0">
    <property type="entry name" value="ATP SYNTHASE SUBUNIT A"/>
    <property type="match status" value="1"/>
</dbReference>
<feature type="transmembrane region" description="Helical" evidence="11">
    <location>
        <begin position="250"/>
        <end position="267"/>
    </location>
</feature>
<protein>
    <submittedName>
        <fullName evidence="12">ATP synthase F0 sector subunit a</fullName>
        <ecNumber evidence="12">3.6.3.14</ecNumber>
    </submittedName>
</protein>
<evidence type="ECO:0000256" key="5">
    <source>
        <dbReference type="ARBA" id="ARBA00022692"/>
    </source>
</evidence>
<evidence type="ECO:0000256" key="6">
    <source>
        <dbReference type="ARBA" id="ARBA00022781"/>
    </source>
</evidence>
<keyword evidence="12" id="KW-0378">Hydrolase</keyword>
<keyword evidence="8" id="KW-0406">Ion transport</keyword>
<evidence type="ECO:0000313" key="12">
    <source>
        <dbReference type="EMBL" id="VAW29441.1"/>
    </source>
</evidence>
<dbReference type="Gene3D" id="1.20.120.220">
    <property type="entry name" value="ATP synthase, F0 complex, subunit A"/>
    <property type="match status" value="1"/>
</dbReference>
<dbReference type="PANTHER" id="PTHR11410">
    <property type="entry name" value="ATP SYNTHASE SUBUNIT A"/>
    <property type="match status" value="1"/>
</dbReference>
<proteinExistence type="inferred from homology"/>
<evidence type="ECO:0000256" key="1">
    <source>
        <dbReference type="ARBA" id="ARBA00004141"/>
    </source>
</evidence>
<organism evidence="12">
    <name type="scientific">hydrothermal vent metagenome</name>
    <dbReference type="NCBI Taxonomy" id="652676"/>
    <lineage>
        <taxon>unclassified sequences</taxon>
        <taxon>metagenomes</taxon>
        <taxon>ecological metagenomes</taxon>
    </lineage>
</organism>
<dbReference type="Pfam" id="PF00119">
    <property type="entry name" value="ATP-synt_A"/>
    <property type="match status" value="1"/>
</dbReference>
<accession>A0A3B0UEI6</accession>
<keyword evidence="4" id="KW-0138">CF(0)</keyword>
<evidence type="ECO:0000256" key="8">
    <source>
        <dbReference type="ARBA" id="ARBA00023065"/>
    </source>
</evidence>
<evidence type="ECO:0000256" key="4">
    <source>
        <dbReference type="ARBA" id="ARBA00022547"/>
    </source>
</evidence>
<dbReference type="SUPFAM" id="SSF81336">
    <property type="entry name" value="F1F0 ATP synthase subunit A"/>
    <property type="match status" value="1"/>
</dbReference>
<feature type="transmembrane region" description="Helical" evidence="11">
    <location>
        <begin position="131"/>
        <end position="152"/>
    </location>
</feature>
<keyword evidence="9 11" id="KW-0472">Membrane</keyword>
<comment type="similarity">
    <text evidence="2">Belongs to the ATPase A chain family.</text>
</comment>
<sequence>MTSLFEKGRKPFKNLAVILLFITAPVLIANASNSEESTDEEFSPSEMIMHHIQDTHEFHIGGKLAMPLPIILWTEHGLDVFMSGGFYHGDGIITTDKGSYVLEHEHIYYAGEHGENGHAAKPLDFSITRNVFSLLLSFTLIAWVFISIANSYKKRGTAAPKGMQSFFEPIIIYVRDEIVKPNVGEKKYATYLPYLLTLFFFIWINNMIGLVPFFPGGSNLSGNIAFTFTLSILTFLIVQFSANKAYWKHIFWMPGVPVPVRFILAPIELLGTVSKAFALMIRLFANISGGHIVVLSLASMVFMFKSYVVGGVVTPFILFIMVLELMVAAIQAYVFTLLTSLFIGMAVAEDDHH</sequence>
<dbReference type="HAMAP" id="MF_01393">
    <property type="entry name" value="ATP_synth_a_bact"/>
    <property type="match status" value="1"/>
</dbReference>
<dbReference type="EMBL" id="UOES01000571">
    <property type="protein sequence ID" value="VAW29441.1"/>
    <property type="molecule type" value="Genomic_DNA"/>
</dbReference>
<dbReference type="NCBIfam" id="TIGR01131">
    <property type="entry name" value="ATP_synt_6_or_A"/>
    <property type="match status" value="1"/>
</dbReference>
<evidence type="ECO:0000256" key="2">
    <source>
        <dbReference type="ARBA" id="ARBA00006810"/>
    </source>
</evidence>